<evidence type="ECO:0000259" key="2">
    <source>
        <dbReference type="SMART" id="SM00355"/>
    </source>
</evidence>
<feature type="compositionally biased region" description="Pro residues" evidence="1">
    <location>
        <begin position="173"/>
        <end position="182"/>
    </location>
</feature>
<evidence type="ECO:0000313" key="3">
    <source>
        <dbReference type="EMBL" id="GJJ73160.1"/>
    </source>
</evidence>
<dbReference type="SMART" id="SM00355">
    <property type="entry name" value="ZnF_C2H2"/>
    <property type="match status" value="2"/>
</dbReference>
<feature type="compositionally biased region" description="Low complexity" evidence="1">
    <location>
        <begin position="867"/>
        <end position="877"/>
    </location>
</feature>
<feature type="region of interest" description="Disordered" evidence="1">
    <location>
        <begin position="569"/>
        <end position="591"/>
    </location>
</feature>
<accession>A0A9P3HAW3</accession>
<dbReference type="InterPro" id="IPR013087">
    <property type="entry name" value="Znf_C2H2_type"/>
</dbReference>
<dbReference type="SUPFAM" id="SSF57667">
    <property type="entry name" value="beta-beta-alpha zinc fingers"/>
    <property type="match status" value="1"/>
</dbReference>
<feature type="compositionally biased region" description="Pro residues" evidence="1">
    <location>
        <begin position="730"/>
        <end position="742"/>
    </location>
</feature>
<feature type="compositionally biased region" description="Low complexity" evidence="1">
    <location>
        <begin position="486"/>
        <end position="511"/>
    </location>
</feature>
<feature type="compositionally biased region" description="Pro residues" evidence="1">
    <location>
        <begin position="213"/>
        <end position="225"/>
    </location>
</feature>
<dbReference type="OrthoDB" id="10018191at2759"/>
<feature type="compositionally biased region" description="Low complexity" evidence="1">
    <location>
        <begin position="708"/>
        <end position="729"/>
    </location>
</feature>
<keyword evidence="4" id="KW-1185">Reference proteome</keyword>
<gene>
    <name evidence="3" type="ORF">EMPS_05518</name>
</gene>
<feature type="compositionally biased region" description="Polar residues" evidence="1">
    <location>
        <begin position="811"/>
        <end position="822"/>
    </location>
</feature>
<dbReference type="InterPro" id="IPR036236">
    <property type="entry name" value="Znf_C2H2_sf"/>
</dbReference>
<feature type="compositionally biased region" description="Basic and acidic residues" evidence="1">
    <location>
        <begin position="356"/>
        <end position="383"/>
    </location>
</feature>
<feature type="domain" description="C2H2-type" evidence="2">
    <location>
        <begin position="932"/>
        <end position="952"/>
    </location>
</feature>
<feature type="region of interest" description="Disordered" evidence="1">
    <location>
        <begin position="292"/>
        <end position="327"/>
    </location>
</feature>
<dbReference type="Proteomes" id="UP000827284">
    <property type="component" value="Unassembled WGS sequence"/>
</dbReference>
<feature type="region of interest" description="Disordered" evidence="1">
    <location>
        <begin position="706"/>
        <end position="877"/>
    </location>
</feature>
<feature type="compositionally biased region" description="Low complexity" evidence="1">
    <location>
        <begin position="86"/>
        <end position="128"/>
    </location>
</feature>
<sequence>MLANNSKIGGNDTAVARADHSSQHLPHHHHLHPHHHRFSLPHQSHLSRSHCHEQQQQQHHDHHHHHQHQHQQYQEGYCAFEQSRDSASVPHNSSKSSSPGLIIQPSSSSLSLTSTFSPSSSLYSYNQSQRQAHLQRPRRDQHALPPFLHHKNKNNNNNNNNNSSGFDGRTGSPPLPLPPSPFVPQRHYSLHSHPPPSPLPLSFPVLHGRQSPPVGPTIAAPPTPAPISDTVSDSQVIPSSSSSSSFSLSLPKRTPITATDMDIDEMTTQQGGRQQPVEEGGEQERIELLKSESSSAMDQCEPQRGWSPSSSPSSQHSSSLSPSSMVPARIMKRHSYGGHSKDEPHYRRDEEMCWRGDQDRPKRSDRHGYEYEYNDGRQEEGKGQSRALSLRALGRSQSEHRLMYRPDFAEDEEGGLALESHRQKKHARVARTDPFPRARGAMATAATLGATPGAARVANKSTVLIGPDHTIQRDRKHHSWPLVAQPHAHSPLSSRPLSASPLTSPSDPDAAMAVAAPRTDSPHLPMAPYPRSLPGTNLLKRRQSSPTPSPSMRRAPSFGYMSEAQRTLYERHPPSPSPPFSPPGLSTGAPQLGAQRSLLSLSPQSLRSPKVESVQESNYVHGNAQTPMQHRLPPISKDGYLQGDEQDELGQEEDHHSWYDSQQPQQQQEQHHDHPHRHRFTKLLPRIKAPPTDDFCRPHGLIEPPLYSSSSSSSESSNHSFSAESSISPTYPPSTYLPPPYPSNRSSSVVQPNIHRHAQAPQQQHSMYRDPYPPSQHQQPEQSHISFEHHSASKQPQSTHVAQPWSLPGYRSSSSDQQSTIAVNPHQQNHQNHHIQQQRHPGQRPPSVEYRGNDHRSHNSVVHRSLHQSSPAFASSSSSLHVIKNKAEGAIMVFNPQTESMTFKCELCPFESFGRIHDLKRHQTSKHKEMTWPCDFCHRPFVRRDALLRHYTVKAARDDGLHPASHEVEKLLEARARAKMLY</sequence>
<proteinExistence type="predicted"/>
<feature type="compositionally biased region" description="Basic residues" evidence="1">
    <location>
        <begin position="25"/>
        <end position="49"/>
    </location>
</feature>
<feature type="domain" description="C2H2-type" evidence="2">
    <location>
        <begin position="903"/>
        <end position="927"/>
    </location>
</feature>
<organism evidence="3 4">
    <name type="scientific">Entomortierella parvispora</name>
    <dbReference type="NCBI Taxonomy" id="205924"/>
    <lineage>
        <taxon>Eukaryota</taxon>
        <taxon>Fungi</taxon>
        <taxon>Fungi incertae sedis</taxon>
        <taxon>Mucoromycota</taxon>
        <taxon>Mortierellomycotina</taxon>
        <taxon>Mortierellomycetes</taxon>
        <taxon>Mortierellales</taxon>
        <taxon>Mortierellaceae</taxon>
        <taxon>Entomortierella</taxon>
    </lineage>
</organism>
<dbReference type="EMBL" id="BQFW01000007">
    <property type="protein sequence ID" value="GJJ73160.1"/>
    <property type="molecule type" value="Genomic_DNA"/>
</dbReference>
<reference evidence="3" key="2">
    <citation type="journal article" date="2022" name="Microbiol. Resour. Announc.">
        <title>Whole-Genome Sequence of Entomortierella parvispora E1425, a Mucoromycotan Fungus Associated with Burkholderiaceae-Related Endosymbiotic Bacteria.</title>
        <authorList>
            <person name="Herlambang A."/>
            <person name="Guo Y."/>
            <person name="Takashima Y."/>
            <person name="Narisawa K."/>
            <person name="Ohta H."/>
            <person name="Nishizawa T."/>
        </authorList>
    </citation>
    <scope>NUCLEOTIDE SEQUENCE</scope>
    <source>
        <strain evidence="3">E1425</strain>
    </source>
</reference>
<evidence type="ECO:0000313" key="4">
    <source>
        <dbReference type="Proteomes" id="UP000827284"/>
    </source>
</evidence>
<name>A0A9P3HAW3_9FUNG</name>
<feature type="compositionally biased region" description="Low complexity" evidence="1">
    <location>
        <begin position="307"/>
        <end position="324"/>
    </location>
</feature>
<comment type="caution">
    <text evidence="3">The sequence shown here is derived from an EMBL/GenBank/DDBJ whole genome shotgun (WGS) entry which is preliminary data.</text>
</comment>
<feature type="region of interest" description="Disordered" evidence="1">
    <location>
        <begin position="486"/>
        <end position="557"/>
    </location>
</feature>
<feature type="region of interest" description="Disordered" evidence="1">
    <location>
        <begin position="18"/>
        <end position="261"/>
    </location>
</feature>
<dbReference type="AlphaFoldDB" id="A0A9P3HAW3"/>
<dbReference type="Gene3D" id="3.30.160.60">
    <property type="entry name" value="Classic Zinc Finger"/>
    <property type="match status" value="1"/>
</dbReference>
<feature type="compositionally biased region" description="Low complexity" evidence="1">
    <location>
        <begin position="775"/>
        <end position="784"/>
    </location>
</feature>
<feature type="compositionally biased region" description="Basic residues" evidence="1">
    <location>
        <begin position="60"/>
        <end position="69"/>
    </location>
</feature>
<reference evidence="3" key="1">
    <citation type="submission" date="2021-11" db="EMBL/GenBank/DDBJ databases">
        <authorList>
            <person name="Herlambang A."/>
            <person name="Guo Y."/>
            <person name="Takashima Y."/>
            <person name="Nishizawa T."/>
        </authorList>
    </citation>
    <scope>NUCLEOTIDE SEQUENCE</scope>
    <source>
        <strain evidence="3">E1425</strain>
    </source>
</reference>
<feature type="region of interest" description="Disordered" evidence="1">
    <location>
        <begin position="621"/>
        <end position="678"/>
    </location>
</feature>
<feature type="compositionally biased region" description="Low complexity" evidence="1">
    <location>
        <begin position="232"/>
        <end position="249"/>
    </location>
</feature>
<evidence type="ECO:0000256" key="1">
    <source>
        <dbReference type="SAM" id="MobiDB-lite"/>
    </source>
</evidence>
<protein>
    <recommendedName>
        <fullName evidence="2">C2H2-type domain-containing protein</fullName>
    </recommendedName>
</protein>
<feature type="region of interest" description="Disordered" evidence="1">
    <location>
        <begin position="356"/>
        <end position="385"/>
    </location>
</feature>